<evidence type="ECO:0000256" key="9">
    <source>
        <dbReference type="ARBA" id="ARBA00023125"/>
    </source>
</evidence>
<keyword evidence="11" id="KW-0539">Nucleus</keyword>
<feature type="domain" description="C2H2-type" evidence="13">
    <location>
        <begin position="110"/>
        <end position="137"/>
    </location>
</feature>
<keyword evidence="8" id="KW-0805">Transcription regulation</keyword>
<name>A0ABD2MIM4_9CUCU</name>
<dbReference type="SMART" id="SM00355">
    <property type="entry name" value="ZnF_C2H2"/>
    <property type="match status" value="3"/>
</dbReference>
<evidence type="ECO:0000256" key="7">
    <source>
        <dbReference type="ARBA" id="ARBA00022833"/>
    </source>
</evidence>
<evidence type="ECO:0000256" key="10">
    <source>
        <dbReference type="ARBA" id="ARBA00023163"/>
    </source>
</evidence>
<keyword evidence="15" id="KW-1185">Reference proteome</keyword>
<dbReference type="SUPFAM" id="SSF57667">
    <property type="entry name" value="beta-beta-alpha zinc fingers"/>
    <property type="match status" value="1"/>
</dbReference>
<dbReference type="Proteomes" id="UP001516400">
    <property type="component" value="Unassembled WGS sequence"/>
</dbReference>
<keyword evidence="10" id="KW-0804">Transcription</keyword>
<gene>
    <name evidence="14" type="ORF">HHI36_010386</name>
</gene>
<dbReference type="FunFam" id="3.30.160.60:FF:000688">
    <property type="entry name" value="zinc finger protein 197 isoform X1"/>
    <property type="match status" value="1"/>
</dbReference>
<protein>
    <recommendedName>
        <fullName evidence="13">C2H2-type domain-containing protein</fullName>
    </recommendedName>
</protein>
<evidence type="ECO:0000256" key="4">
    <source>
        <dbReference type="ARBA" id="ARBA00022723"/>
    </source>
</evidence>
<comment type="subcellular location">
    <subcellularLocation>
        <location evidence="2">Nucleus</location>
    </subcellularLocation>
</comment>
<dbReference type="PROSITE" id="PS00028">
    <property type="entry name" value="ZINC_FINGER_C2H2_1"/>
    <property type="match status" value="3"/>
</dbReference>
<dbReference type="GO" id="GO:0003677">
    <property type="term" value="F:DNA binding"/>
    <property type="evidence" value="ECO:0007669"/>
    <property type="project" value="UniProtKB-KW"/>
</dbReference>
<keyword evidence="9" id="KW-0238">DNA-binding</keyword>
<proteinExistence type="inferred from homology"/>
<dbReference type="GO" id="GO:0008270">
    <property type="term" value="F:zinc ion binding"/>
    <property type="evidence" value="ECO:0007669"/>
    <property type="project" value="UniProtKB-KW"/>
</dbReference>
<keyword evidence="4" id="KW-0479">Metal-binding</keyword>
<dbReference type="PROSITE" id="PS50157">
    <property type="entry name" value="ZINC_FINGER_C2H2_2"/>
    <property type="match status" value="3"/>
</dbReference>
<organism evidence="14 15">
    <name type="scientific">Cryptolaemus montrouzieri</name>
    <dbReference type="NCBI Taxonomy" id="559131"/>
    <lineage>
        <taxon>Eukaryota</taxon>
        <taxon>Metazoa</taxon>
        <taxon>Ecdysozoa</taxon>
        <taxon>Arthropoda</taxon>
        <taxon>Hexapoda</taxon>
        <taxon>Insecta</taxon>
        <taxon>Pterygota</taxon>
        <taxon>Neoptera</taxon>
        <taxon>Endopterygota</taxon>
        <taxon>Coleoptera</taxon>
        <taxon>Polyphaga</taxon>
        <taxon>Cucujiformia</taxon>
        <taxon>Coccinelloidea</taxon>
        <taxon>Coccinellidae</taxon>
        <taxon>Scymninae</taxon>
        <taxon>Scymnini</taxon>
        <taxon>Cryptolaemus</taxon>
    </lineage>
</organism>
<evidence type="ECO:0000256" key="3">
    <source>
        <dbReference type="ARBA" id="ARBA00006991"/>
    </source>
</evidence>
<keyword evidence="5" id="KW-0677">Repeat</keyword>
<evidence type="ECO:0000256" key="6">
    <source>
        <dbReference type="ARBA" id="ARBA00022771"/>
    </source>
</evidence>
<dbReference type="FunFam" id="3.30.160.60:FF:000226">
    <property type="entry name" value="Zinc finger protein 236 variant"/>
    <property type="match status" value="1"/>
</dbReference>
<dbReference type="EMBL" id="JABFTP020000001">
    <property type="protein sequence ID" value="KAL3266203.1"/>
    <property type="molecule type" value="Genomic_DNA"/>
</dbReference>
<evidence type="ECO:0000256" key="5">
    <source>
        <dbReference type="ARBA" id="ARBA00022737"/>
    </source>
</evidence>
<dbReference type="AlphaFoldDB" id="A0ABD2MIM4"/>
<dbReference type="InterPro" id="IPR013087">
    <property type="entry name" value="Znf_C2H2_type"/>
</dbReference>
<feature type="domain" description="C2H2-type" evidence="13">
    <location>
        <begin position="7"/>
        <end position="34"/>
    </location>
</feature>
<evidence type="ECO:0000256" key="1">
    <source>
        <dbReference type="ARBA" id="ARBA00003767"/>
    </source>
</evidence>
<dbReference type="InterPro" id="IPR036236">
    <property type="entry name" value="Znf_C2H2_sf"/>
</dbReference>
<dbReference type="Pfam" id="PF00096">
    <property type="entry name" value="zf-C2H2"/>
    <property type="match status" value="2"/>
</dbReference>
<reference evidence="14 15" key="1">
    <citation type="journal article" date="2021" name="BMC Biol.">
        <title>Horizontally acquired antibacterial genes associated with adaptive radiation of ladybird beetles.</title>
        <authorList>
            <person name="Li H.S."/>
            <person name="Tang X.F."/>
            <person name="Huang Y.H."/>
            <person name="Xu Z.Y."/>
            <person name="Chen M.L."/>
            <person name="Du X.Y."/>
            <person name="Qiu B.Y."/>
            <person name="Chen P.T."/>
            <person name="Zhang W."/>
            <person name="Slipinski A."/>
            <person name="Escalona H.E."/>
            <person name="Waterhouse R.M."/>
            <person name="Zwick A."/>
            <person name="Pang H."/>
        </authorList>
    </citation>
    <scope>NUCLEOTIDE SEQUENCE [LARGE SCALE GENOMIC DNA]</scope>
    <source>
        <strain evidence="14">SYSU2018</strain>
    </source>
</reference>
<evidence type="ECO:0000259" key="13">
    <source>
        <dbReference type="PROSITE" id="PS50157"/>
    </source>
</evidence>
<comment type="caution">
    <text evidence="14">The sequence shown here is derived from an EMBL/GenBank/DDBJ whole genome shotgun (WGS) entry which is preliminary data.</text>
</comment>
<evidence type="ECO:0000256" key="11">
    <source>
        <dbReference type="ARBA" id="ARBA00023242"/>
    </source>
</evidence>
<evidence type="ECO:0000313" key="15">
    <source>
        <dbReference type="Proteomes" id="UP001516400"/>
    </source>
</evidence>
<dbReference type="PANTHER" id="PTHR24394:SF44">
    <property type="entry name" value="ZINC FINGER PROTEIN 271-LIKE"/>
    <property type="match status" value="1"/>
</dbReference>
<keyword evidence="6 12" id="KW-0863">Zinc-finger</keyword>
<evidence type="ECO:0000256" key="8">
    <source>
        <dbReference type="ARBA" id="ARBA00023015"/>
    </source>
</evidence>
<comment type="function">
    <text evidence="1">May be involved in transcriptional regulation.</text>
</comment>
<dbReference type="GO" id="GO:0030674">
    <property type="term" value="F:protein-macromolecule adaptor activity"/>
    <property type="evidence" value="ECO:0007669"/>
    <property type="project" value="UniProtKB-ARBA"/>
</dbReference>
<sequence length="178" mass="20932">MKVLGEMVCEECSEHFTSAASLLKHFAIHAIEAFTTIANSDLDEVRHEEKRNFIQRSIPDLHPISRHINKDFQSKLVNPLTVCEVTLNETKLQDTSLPSNINDNDKIRKYQCKYCKKRFGWSTDLKRHILIHTGERPFSCNICMSTFTRNFQLQKHISKCHKYKYDKSLRFLILNQFI</sequence>
<evidence type="ECO:0000256" key="2">
    <source>
        <dbReference type="ARBA" id="ARBA00004123"/>
    </source>
</evidence>
<accession>A0ABD2MIM4</accession>
<evidence type="ECO:0000313" key="14">
    <source>
        <dbReference type="EMBL" id="KAL3266203.1"/>
    </source>
</evidence>
<feature type="domain" description="C2H2-type" evidence="13">
    <location>
        <begin position="138"/>
        <end position="166"/>
    </location>
</feature>
<dbReference type="PANTHER" id="PTHR24394">
    <property type="entry name" value="ZINC FINGER PROTEIN"/>
    <property type="match status" value="1"/>
</dbReference>
<dbReference type="GO" id="GO:0005634">
    <property type="term" value="C:nucleus"/>
    <property type="evidence" value="ECO:0007669"/>
    <property type="project" value="UniProtKB-SubCell"/>
</dbReference>
<keyword evidence="7" id="KW-0862">Zinc</keyword>
<comment type="similarity">
    <text evidence="3">Belongs to the krueppel C2H2-type zinc-finger protein family.</text>
</comment>
<evidence type="ECO:0000256" key="12">
    <source>
        <dbReference type="PROSITE-ProRule" id="PRU00042"/>
    </source>
</evidence>
<dbReference type="Gene3D" id="3.30.160.60">
    <property type="entry name" value="Classic Zinc Finger"/>
    <property type="match status" value="2"/>
</dbReference>